<dbReference type="InterPro" id="IPR052718">
    <property type="entry name" value="NmrA-type_oxidoreductase"/>
</dbReference>
<gene>
    <name evidence="2" type="ORF">GCM10009788_32130</name>
</gene>
<evidence type="ECO:0000313" key="2">
    <source>
        <dbReference type="EMBL" id="GAA1526136.1"/>
    </source>
</evidence>
<dbReference type="Gene3D" id="3.90.25.10">
    <property type="entry name" value="UDP-galactose 4-epimerase, domain 1"/>
    <property type="match status" value="1"/>
</dbReference>
<keyword evidence="3" id="KW-1185">Reference proteome</keyword>
<dbReference type="CDD" id="cd05269">
    <property type="entry name" value="TMR_SDR_a"/>
    <property type="match status" value="1"/>
</dbReference>
<dbReference type="Gene3D" id="3.40.50.720">
    <property type="entry name" value="NAD(P)-binding Rossmann-like Domain"/>
    <property type="match status" value="1"/>
</dbReference>
<feature type="domain" description="NmrA-like" evidence="1">
    <location>
        <begin position="2"/>
        <end position="219"/>
    </location>
</feature>
<name>A0ABN2AU55_9ACTN</name>
<organism evidence="2 3">
    <name type="scientific">Nocardioides humi</name>
    <dbReference type="NCBI Taxonomy" id="449461"/>
    <lineage>
        <taxon>Bacteria</taxon>
        <taxon>Bacillati</taxon>
        <taxon>Actinomycetota</taxon>
        <taxon>Actinomycetes</taxon>
        <taxon>Propionibacteriales</taxon>
        <taxon>Nocardioidaceae</taxon>
        <taxon>Nocardioides</taxon>
    </lineage>
</organism>
<evidence type="ECO:0000313" key="3">
    <source>
        <dbReference type="Proteomes" id="UP001500842"/>
    </source>
</evidence>
<dbReference type="Proteomes" id="UP001500842">
    <property type="component" value="Unassembled WGS sequence"/>
</dbReference>
<dbReference type="SUPFAM" id="SSF51735">
    <property type="entry name" value="NAD(P)-binding Rossmann-fold domains"/>
    <property type="match status" value="1"/>
</dbReference>
<dbReference type="InterPro" id="IPR008030">
    <property type="entry name" value="NmrA-like"/>
</dbReference>
<dbReference type="Pfam" id="PF05368">
    <property type="entry name" value="NmrA"/>
    <property type="match status" value="1"/>
</dbReference>
<dbReference type="RefSeq" id="WP_246086776.1">
    <property type="nucleotide sequence ID" value="NZ_BAAAOR010000024.1"/>
</dbReference>
<comment type="caution">
    <text evidence="2">The sequence shown here is derived from an EMBL/GenBank/DDBJ whole genome shotgun (WGS) entry which is preliminary data.</text>
</comment>
<accession>A0ABN2AU55</accession>
<evidence type="ECO:0000259" key="1">
    <source>
        <dbReference type="Pfam" id="PF05368"/>
    </source>
</evidence>
<proteinExistence type="predicted"/>
<reference evidence="2 3" key="1">
    <citation type="journal article" date="2019" name="Int. J. Syst. Evol. Microbiol.">
        <title>The Global Catalogue of Microorganisms (GCM) 10K type strain sequencing project: providing services to taxonomists for standard genome sequencing and annotation.</title>
        <authorList>
            <consortium name="The Broad Institute Genomics Platform"/>
            <consortium name="The Broad Institute Genome Sequencing Center for Infectious Disease"/>
            <person name="Wu L."/>
            <person name="Ma J."/>
        </authorList>
    </citation>
    <scope>NUCLEOTIDE SEQUENCE [LARGE SCALE GENOMIC DNA]</scope>
    <source>
        <strain evidence="2 3">JCM 14942</strain>
    </source>
</reference>
<dbReference type="PANTHER" id="PTHR47129:SF1">
    <property type="entry name" value="NMRA-LIKE DOMAIN-CONTAINING PROTEIN"/>
    <property type="match status" value="1"/>
</dbReference>
<sequence>MTLAVTGATGGLGGRVARALASRGVAQRLLVRDPARAPELPGATVTPTSYADRGLAEASLAGVRTLLMVSAAEAADRREQHLAFVDAAAAAGVEHVVYTSFQGAAADATFTLARDHWATEEHLRASGMAFTFLRDSLYLDLLPDLVGEDGVIRGPAGDGRLAAVTRDDVAASAVAVLLRPDAHAGATYDLTGPEALTLAEVAAIIAEHTGRPVTYHDETVEEAYASRRRWDAPPWQYDAWVSTYTAIARGELAAVTDHVARLTGRAPTGLAAYLGRTPQSPA</sequence>
<dbReference type="InterPro" id="IPR036291">
    <property type="entry name" value="NAD(P)-bd_dom_sf"/>
</dbReference>
<protein>
    <submittedName>
        <fullName evidence="2">SDR family oxidoreductase</fullName>
    </submittedName>
</protein>
<dbReference type="EMBL" id="BAAAOR010000024">
    <property type="protein sequence ID" value="GAA1526136.1"/>
    <property type="molecule type" value="Genomic_DNA"/>
</dbReference>
<dbReference type="PANTHER" id="PTHR47129">
    <property type="entry name" value="QUINONE OXIDOREDUCTASE 2"/>
    <property type="match status" value="1"/>
</dbReference>